<dbReference type="HOGENOM" id="CLU_3014972_0_0_1"/>
<keyword evidence="3" id="KW-1185">Reference proteome</keyword>
<dbReference type="InParanoid" id="A0A0C3GFL8"/>
<protein>
    <submittedName>
        <fullName evidence="2">Uncharacterized protein</fullName>
    </submittedName>
</protein>
<dbReference type="AlphaFoldDB" id="A0A0C3GFL8"/>
<dbReference type="Proteomes" id="UP000054166">
    <property type="component" value="Unassembled WGS sequence"/>
</dbReference>
<evidence type="ECO:0000313" key="2">
    <source>
        <dbReference type="EMBL" id="KIM89441.1"/>
    </source>
</evidence>
<evidence type="ECO:0000313" key="3">
    <source>
        <dbReference type="Proteomes" id="UP000054166"/>
    </source>
</evidence>
<evidence type="ECO:0000256" key="1">
    <source>
        <dbReference type="SAM" id="MobiDB-lite"/>
    </source>
</evidence>
<reference evidence="2 3" key="1">
    <citation type="submission" date="2014-04" db="EMBL/GenBank/DDBJ databases">
        <authorList>
            <consortium name="DOE Joint Genome Institute"/>
            <person name="Kuo A."/>
            <person name="Tarkka M."/>
            <person name="Buscot F."/>
            <person name="Kohler A."/>
            <person name="Nagy L.G."/>
            <person name="Floudas D."/>
            <person name="Copeland A."/>
            <person name="Barry K.W."/>
            <person name="Cichocki N."/>
            <person name="Veneault-Fourrey C."/>
            <person name="LaButti K."/>
            <person name="Lindquist E.A."/>
            <person name="Lipzen A."/>
            <person name="Lundell T."/>
            <person name="Morin E."/>
            <person name="Murat C."/>
            <person name="Sun H."/>
            <person name="Tunlid A."/>
            <person name="Henrissat B."/>
            <person name="Grigoriev I.V."/>
            <person name="Hibbett D.S."/>
            <person name="Martin F."/>
            <person name="Nordberg H.P."/>
            <person name="Cantor M.N."/>
            <person name="Hua S.X."/>
        </authorList>
    </citation>
    <scope>NUCLEOTIDE SEQUENCE [LARGE SCALE GENOMIC DNA]</scope>
    <source>
        <strain evidence="2 3">F 1598</strain>
    </source>
</reference>
<dbReference type="EMBL" id="KN832975">
    <property type="protein sequence ID" value="KIM89441.1"/>
    <property type="molecule type" value="Genomic_DNA"/>
</dbReference>
<accession>A0A0C3GFL8</accession>
<organism evidence="2 3">
    <name type="scientific">Piloderma croceum (strain F 1598)</name>
    <dbReference type="NCBI Taxonomy" id="765440"/>
    <lineage>
        <taxon>Eukaryota</taxon>
        <taxon>Fungi</taxon>
        <taxon>Dikarya</taxon>
        <taxon>Basidiomycota</taxon>
        <taxon>Agaricomycotina</taxon>
        <taxon>Agaricomycetes</taxon>
        <taxon>Agaricomycetidae</taxon>
        <taxon>Atheliales</taxon>
        <taxon>Atheliaceae</taxon>
        <taxon>Piloderma</taxon>
    </lineage>
</organism>
<reference evidence="3" key="2">
    <citation type="submission" date="2015-01" db="EMBL/GenBank/DDBJ databases">
        <title>Evolutionary Origins and Diversification of the Mycorrhizal Mutualists.</title>
        <authorList>
            <consortium name="DOE Joint Genome Institute"/>
            <consortium name="Mycorrhizal Genomics Consortium"/>
            <person name="Kohler A."/>
            <person name="Kuo A."/>
            <person name="Nagy L.G."/>
            <person name="Floudas D."/>
            <person name="Copeland A."/>
            <person name="Barry K.W."/>
            <person name="Cichocki N."/>
            <person name="Veneault-Fourrey C."/>
            <person name="LaButti K."/>
            <person name="Lindquist E.A."/>
            <person name="Lipzen A."/>
            <person name="Lundell T."/>
            <person name="Morin E."/>
            <person name="Murat C."/>
            <person name="Riley R."/>
            <person name="Ohm R."/>
            <person name="Sun H."/>
            <person name="Tunlid A."/>
            <person name="Henrissat B."/>
            <person name="Grigoriev I.V."/>
            <person name="Hibbett D.S."/>
            <person name="Martin F."/>
        </authorList>
    </citation>
    <scope>NUCLEOTIDE SEQUENCE [LARGE SCALE GENOMIC DNA]</scope>
    <source>
        <strain evidence="3">F 1598</strain>
    </source>
</reference>
<gene>
    <name evidence="2" type="ORF">PILCRDRAFT_813384</name>
</gene>
<name>A0A0C3GFL8_PILCF</name>
<feature type="region of interest" description="Disordered" evidence="1">
    <location>
        <begin position="36"/>
        <end position="56"/>
    </location>
</feature>
<sequence>MITLMPEAAIPLIICEMSVMHCQLALSFGKTKKICRKKKKKSENAAPSPNAPPPRP</sequence>
<proteinExistence type="predicted"/>